<accession>A0A366MW61</accession>
<dbReference type="Pfam" id="PF14743">
    <property type="entry name" value="DNA_ligase_OB_2"/>
    <property type="match status" value="1"/>
</dbReference>
<keyword evidence="2 8" id="KW-0436">Ligase</keyword>
<dbReference type="PANTHER" id="PTHR47810">
    <property type="entry name" value="DNA LIGASE"/>
    <property type="match status" value="1"/>
</dbReference>
<dbReference type="InterPro" id="IPR029319">
    <property type="entry name" value="DNA_ligase_OB"/>
</dbReference>
<dbReference type="OrthoDB" id="9767858at2"/>
<gene>
    <name evidence="8" type="ORF">CRU91_03260</name>
</gene>
<dbReference type="Pfam" id="PF01068">
    <property type="entry name" value="DNA_ligase_A_M"/>
    <property type="match status" value="1"/>
</dbReference>
<proteinExistence type="predicted"/>
<dbReference type="PANTHER" id="PTHR47810:SF1">
    <property type="entry name" value="DNA LIGASE B"/>
    <property type="match status" value="1"/>
</dbReference>
<dbReference type="Gene3D" id="2.40.50.140">
    <property type="entry name" value="Nucleic acid-binding proteins"/>
    <property type="match status" value="1"/>
</dbReference>
<evidence type="ECO:0000313" key="9">
    <source>
        <dbReference type="Proteomes" id="UP000252669"/>
    </source>
</evidence>
<comment type="cofactor">
    <cofactor evidence="1">
        <name>a divalent metal cation</name>
        <dbReference type="ChEBI" id="CHEBI:60240"/>
    </cofactor>
</comment>
<protein>
    <submittedName>
        <fullName evidence="8">DNA ligase</fullName>
    </submittedName>
</protein>
<dbReference type="GO" id="GO:0006260">
    <property type="term" value="P:DNA replication"/>
    <property type="evidence" value="ECO:0007669"/>
    <property type="project" value="UniProtKB-KW"/>
</dbReference>
<organism evidence="8 9">
    <name type="scientific">Aliarcobacter vitoriensis</name>
    <dbReference type="NCBI Taxonomy" id="2011099"/>
    <lineage>
        <taxon>Bacteria</taxon>
        <taxon>Pseudomonadati</taxon>
        <taxon>Campylobacterota</taxon>
        <taxon>Epsilonproteobacteria</taxon>
        <taxon>Campylobacterales</taxon>
        <taxon>Arcobacteraceae</taxon>
        <taxon>Aliarcobacter</taxon>
    </lineage>
</organism>
<evidence type="ECO:0000313" key="8">
    <source>
        <dbReference type="EMBL" id="RBQ29632.1"/>
    </source>
</evidence>
<evidence type="ECO:0000256" key="1">
    <source>
        <dbReference type="ARBA" id="ARBA00001968"/>
    </source>
</evidence>
<evidence type="ECO:0000256" key="2">
    <source>
        <dbReference type="ARBA" id="ARBA00022598"/>
    </source>
</evidence>
<evidence type="ECO:0000256" key="3">
    <source>
        <dbReference type="ARBA" id="ARBA00022705"/>
    </source>
</evidence>
<comment type="caution">
    <text evidence="8">The sequence shown here is derived from an EMBL/GenBank/DDBJ whole genome shotgun (WGS) entry which is preliminary data.</text>
</comment>
<dbReference type="GO" id="GO:0006281">
    <property type="term" value="P:DNA repair"/>
    <property type="evidence" value="ECO:0007669"/>
    <property type="project" value="UniProtKB-KW"/>
</dbReference>
<dbReference type="GO" id="GO:0006310">
    <property type="term" value="P:DNA recombination"/>
    <property type="evidence" value="ECO:0007669"/>
    <property type="project" value="InterPro"/>
</dbReference>
<dbReference type="Proteomes" id="UP000252669">
    <property type="component" value="Unassembled WGS sequence"/>
</dbReference>
<feature type="domain" description="ATP-dependent DNA ligase family profile" evidence="7">
    <location>
        <begin position="119"/>
        <end position="189"/>
    </location>
</feature>
<dbReference type="AlphaFoldDB" id="A0A366MW61"/>
<reference evidence="8 9" key="1">
    <citation type="submission" date="2017-10" db="EMBL/GenBank/DDBJ databases">
        <title>Genomics of the genus Arcobacter.</title>
        <authorList>
            <person name="Perez-Cataluna A."/>
            <person name="Figueras M.J."/>
        </authorList>
    </citation>
    <scope>NUCLEOTIDE SEQUENCE [LARGE SCALE GENOMIC DNA]</scope>
    <source>
        <strain evidence="8 9">CECT 9230</strain>
    </source>
</reference>
<dbReference type="SUPFAM" id="SSF50249">
    <property type="entry name" value="Nucleic acid-binding proteins"/>
    <property type="match status" value="1"/>
</dbReference>
<evidence type="ECO:0000256" key="6">
    <source>
        <dbReference type="ARBA" id="ARBA00034003"/>
    </source>
</evidence>
<dbReference type="GO" id="GO:0003910">
    <property type="term" value="F:DNA ligase (ATP) activity"/>
    <property type="evidence" value="ECO:0007669"/>
    <property type="project" value="UniProtKB-EC"/>
</dbReference>
<evidence type="ECO:0000256" key="4">
    <source>
        <dbReference type="ARBA" id="ARBA00022763"/>
    </source>
</evidence>
<dbReference type="Gene3D" id="3.30.470.30">
    <property type="entry name" value="DNA ligase/mRNA capping enzyme"/>
    <property type="match status" value="1"/>
</dbReference>
<dbReference type="CDD" id="cd08041">
    <property type="entry name" value="OBF_kDNA_ligase_like"/>
    <property type="match status" value="1"/>
</dbReference>
<dbReference type="InterPro" id="IPR012310">
    <property type="entry name" value="DNA_ligase_ATP-dep_cent"/>
</dbReference>
<dbReference type="Gene3D" id="3.30.1490.70">
    <property type="match status" value="1"/>
</dbReference>
<keyword evidence="4" id="KW-0227">DNA damage</keyword>
<dbReference type="RefSeq" id="WP_113893344.1">
    <property type="nucleotide sequence ID" value="NZ_JANJGA010000007.1"/>
</dbReference>
<keyword evidence="5" id="KW-0234">DNA repair</keyword>
<dbReference type="SUPFAM" id="SSF56091">
    <property type="entry name" value="DNA ligase/mRNA capping enzyme, catalytic domain"/>
    <property type="match status" value="1"/>
</dbReference>
<evidence type="ECO:0000259" key="7">
    <source>
        <dbReference type="PROSITE" id="PS50160"/>
    </source>
</evidence>
<evidence type="ECO:0000256" key="5">
    <source>
        <dbReference type="ARBA" id="ARBA00023204"/>
    </source>
</evidence>
<name>A0A366MW61_9BACT</name>
<keyword evidence="9" id="KW-1185">Reference proteome</keyword>
<comment type="catalytic activity">
    <reaction evidence="6">
        <text>ATP + (deoxyribonucleotide)n-3'-hydroxyl + 5'-phospho-(deoxyribonucleotide)m = (deoxyribonucleotide)n+m + AMP + diphosphate.</text>
        <dbReference type="EC" id="6.5.1.1"/>
    </reaction>
</comment>
<dbReference type="InterPro" id="IPR050326">
    <property type="entry name" value="NAD_dep_DNA_ligaseB"/>
</dbReference>
<dbReference type="EMBL" id="PDKB01000004">
    <property type="protein sequence ID" value="RBQ29632.1"/>
    <property type="molecule type" value="Genomic_DNA"/>
</dbReference>
<keyword evidence="3" id="KW-0235">DNA replication</keyword>
<dbReference type="CDD" id="cd07896">
    <property type="entry name" value="Adenylation_kDNA_ligase_like"/>
    <property type="match status" value="1"/>
</dbReference>
<dbReference type="NCBIfam" id="NF006592">
    <property type="entry name" value="PRK09125.1"/>
    <property type="match status" value="1"/>
</dbReference>
<dbReference type="PROSITE" id="PS50160">
    <property type="entry name" value="DNA_LIGASE_A3"/>
    <property type="match status" value="1"/>
</dbReference>
<dbReference type="GO" id="GO:0005524">
    <property type="term" value="F:ATP binding"/>
    <property type="evidence" value="ECO:0007669"/>
    <property type="project" value="InterPro"/>
</dbReference>
<sequence>MKLILIFILSIYTFAIDLQKATIYDERKHNINNYYMSEKLDGIRAYWSGKELQTKNGNKIFAPLWFTQNFPPFELDGELFTKQNDFENIQSTVLSQKEPIEWKNITYNIFEIPNVKGDFKERLDFLENWLKDNPNKFIKIIPQKKINSKHELNIFLDEVLAKNGEGVILKNYTLNYFSGRSENVLKVKKFFDDEAEVIFQNFRKDGSLKSLKVRLKNGVEFNLGNGFSNKDRENPPKIGSFVTFKYYDLTKNGKPKFASFLRVRQKE</sequence>
<dbReference type="InterPro" id="IPR012340">
    <property type="entry name" value="NA-bd_OB-fold"/>
</dbReference>